<dbReference type="InterPro" id="IPR001881">
    <property type="entry name" value="EGF-like_Ca-bd_dom"/>
</dbReference>
<gene>
    <name evidence="8" type="primary">Scube2-L</name>
    <name evidence="8" type="ORF">Hamer_G002630</name>
</gene>
<feature type="compositionally biased region" description="Gly residues" evidence="6">
    <location>
        <begin position="124"/>
        <end position="135"/>
    </location>
</feature>
<keyword evidence="9" id="KW-1185">Reference proteome</keyword>
<evidence type="ECO:0000313" key="8">
    <source>
        <dbReference type="EMBL" id="KAG7168544.1"/>
    </source>
</evidence>
<reference evidence="8" key="1">
    <citation type="journal article" date="2021" name="Sci. Adv.">
        <title>The American lobster genome reveals insights on longevity, neural, and immune adaptations.</title>
        <authorList>
            <person name="Polinski J.M."/>
            <person name="Zimin A.V."/>
            <person name="Clark K.F."/>
            <person name="Kohn A.B."/>
            <person name="Sadowski N."/>
            <person name="Timp W."/>
            <person name="Ptitsyn A."/>
            <person name="Khanna P."/>
            <person name="Romanova D.Y."/>
            <person name="Williams P."/>
            <person name="Greenwood S.J."/>
            <person name="Moroz L.L."/>
            <person name="Walt D.R."/>
            <person name="Bodnar A.G."/>
        </authorList>
    </citation>
    <scope>NUCLEOTIDE SEQUENCE</scope>
    <source>
        <strain evidence="8">GMGI-L3</strain>
    </source>
</reference>
<dbReference type="InterPro" id="IPR049883">
    <property type="entry name" value="NOTCH1_EGF-like"/>
</dbReference>
<sequence>MVMEPEGVTTAEFTENDLTQNFTGSDDEGDASGGGEGGSGVNDSQATPTSATNANNTEVGGAAEGGGGAAEGGGGEAEGEAGGVTAAGGGGAEGGVVTGGENHTLTTEAGEAAVSEGNDDTTIPGGGGGTGGGGNDTDTVTTAPPAVPPANMTKVPVNCVCVTNWTNDPALPGTTHCPCPDLCAAHVVTCPAESTCYHLTCNLVTCSCPQHYKFDPFTASCQSPCQYFGDEVCGLGSGKKCKDSAEAERDYTCQCGSGYILANDTCQDVDECSGTGSSGVCGDTEQCVNVPGSHKCPCKQGYLRGSQGSCINVNECLNPSLHDCDHICVDTDPPAMYTCSCYTGYTWNDTQRRCVLNDISTGCECNDPERSLCYQPPGGEKQCSPRPGYKLQNSTFVDAAECVDKENVQAWCWKGGKCVEGEGGSRCECQDGYINVTLDYGRCTALECPAGTVVSGSQCV</sequence>
<dbReference type="GO" id="GO:0005509">
    <property type="term" value="F:calcium ion binding"/>
    <property type="evidence" value="ECO:0007669"/>
    <property type="project" value="InterPro"/>
</dbReference>
<feature type="domain" description="EGF-like" evidence="7">
    <location>
        <begin position="312"/>
        <end position="355"/>
    </location>
</feature>
<proteinExistence type="predicted"/>
<dbReference type="InterPro" id="IPR009030">
    <property type="entry name" value="Growth_fac_rcpt_cys_sf"/>
</dbReference>
<dbReference type="InterPro" id="IPR000742">
    <property type="entry name" value="EGF"/>
</dbReference>
<feature type="compositionally biased region" description="Gly residues" evidence="6">
    <location>
        <begin position="31"/>
        <end position="40"/>
    </location>
</feature>
<dbReference type="Gene3D" id="2.90.20.10">
    <property type="entry name" value="Plasmodium vivax P25 domain"/>
    <property type="match status" value="1"/>
</dbReference>
<keyword evidence="2" id="KW-0732">Signal</keyword>
<dbReference type="Proteomes" id="UP000747542">
    <property type="component" value="Unassembled WGS sequence"/>
</dbReference>
<dbReference type="PROSITE" id="PS50026">
    <property type="entry name" value="EGF_3"/>
    <property type="match status" value="1"/>
</dbReference>
<dbReference type="SUPFAM" id="SSF57184">
    <property type="entry name" value="Growth factor receptor domain"/>
    <property type="match status" value="1"/>
</dbReference>
<dbReference type="AlphaFoldDB" id="A0A8J5MZ11"/>
<organism evidence="8 9">
    <name type="scientific">Homarus americanus</name>
    <name type="common">American lobster</name>
    <dbReference type="NCBI Taxonomy" id="6706"/>
    <lineage>
        <taxon>Eukaryota</taxon>
        <taxon>Metazoa</taxon>
        <taxon>Ecdysozoa</taxon>
        <taxon>Arthropoda</taxon>
        <taxon>Crustacea</taxon>
        <taxon>Multicrustacea</taxon>
        <taxon>Malacostraca</taxon>
        <taxon>Eumalacostraca</taxon>
        <taxon>Eucarida</taxon>
        <taxon>Decapoda</taxon>
        <taxon>Pleocyemata</taxon>
        <taxon>Astacidea</taxon>
        <taxon>Nephropoidea</taxon>
        <taxon>Nephropidae</taxon>
        <taxon>Homarus</taxon>
    </lineage>
</organism>
<feature type="non-terminal residue" evidence="8">
    <location>
        <position position="460"/>
    </location>
</feature>
<dbReference type="InterPro" id="IPR050751">
    <property type="entry name" value="ECM_structural_protein"/>
</dbReference>
<evidence type="ECO:0000313" key="9">
    <source>
        <dbReference type="Proteomes" id="UP000747542"/>
    </source>
</evidence>
<dbReference type="PANTHER" id="PTHR24034">
    <property type="entry name" value="EGF-LIKE DOMAIN-CONTAINING PROTEIN"/>
    <property type="match status" value="1"/>
</dbReference>
<evidence type="ECO:0000259" key="7">
    <source>
        <dbReference type="PROSITE" id="PS50026"/>
    </source>
</evidence>
<protein>
    <submittedName>
        <fullName evidence="8">Signal peptide, CUB and EGF-like domain-containing protein 2-like</fullName>
    </submittedName>
</protein>
<feature type="compositionally biased region" description="Low complexity" evidence="6">
    <location>
        <begin position="46"/>
        <end position="61"/>
    </location>
</feature>
<dbReference type="SMART" id="SM00179">
    <property type="entry name" value="EGF_CA"/>
    <property type="match status" value="3"/>
</dbReference>
<evidence type="ECO:0000256" key="2">
    <source>
        <dbReference type="ARBA" id="ARBA00022729"/>
    </source>
</evidence>
<name>A0A8J5MZ11_HOMAM</name>
<evidence type="ECO:0000256" key="6">
    <source>
        <dbReference type="SAM" id="MobiDB-lite"/>
    </source>
</evidence>
<evidence type="ECO:0000256" key="5">
    <source>
        <dbReference type="PROSITE-ProRule" id="PRU00076"/>
    </source>
</evidence>
<feature type="compositionally biased region" description="Polar residues" evidence="6">
    <location>
        <begin position="11"/>
        <end position="23"/>
    </location>
</feature>
<comment type="caution">
    <text evidence="8">The sequence shown here is derived from an EMBL/GenBank/DDBJ whole genome shotgun (WGS) entry which is preliminary data.</text>
</comment>
<dbReference type="Gene3D" id="2.10.25.10">
    <property type="entry name" value="Laminin"/>
    <property type="match status" value="1"/>
</dbReference>
<dbReference type="SMART" id="SM00181">
    <property type="entry name" value="EGF"/>
    <property type="match status" value="5"/>
</dbReference>
<accession>A0A8J5MZ11</accession>
<feature type="region of interest" description="Disordered" evidence="6">
    <location>
        <begin position="1"/>
        <end position="149"/>
    </location>
</feature>
<keyword evidence="3" id="KW-0677">Repeat</keyword>
<dbReference type="PANTHER" id="PTHR24034:SF209">
    <property type="entry name" value="EGF-LIKE DOMAIN-CONTAINING PROTEIN"/>
    <property type="match status" value="1"/>
</dbReference>
<dbReference type="EMBL" id="JAHLQT010020073">
    <property type="protein sequence ID" value="KAG7168544.1"/>
    <property type="molecule type" value="Genomic_DNA"/>
</dbReference>
<evidence type="ECO:0000256" key="4">
    <source>
        <dbReference type="ARBA" id="ARBA00023157"/>
    </source>
</evidence>
<feature type="compositionally biased region" description="Gly residues" evidence="6">
    <location>
        <begin position="62"/>
        <end position="98"/>
    </location>
</feature>
<keyword evidence="4" id="KW-1015">Disulfide bond</keyword>
<dbReference type="Pfam" id="PF07645">
    <property type="entry name" value="EGF_CA"/>
    <property type="match status" value="1"/>
</dbReference>
<evidence type="ECO:0000256" key="1">
    <source>
        <dbReference type="ARBA" id="ARBA00022536"/>
    </source>
</evidence>
<keyword evidence="1 5" id="KW-0245">EGF-like domain</keyword>
<dbReference type="PROSITE" id="PS01186">
    <property type="entry name" value="EGF_2"/>
    <property type="match status" value="2"/>
</dbReference>
<evidence type="ECO:0000256" key="3">
    <source>
        <dbReference type="ARBA" id="ARBA00022737"/>
    </source>
</evidence>
<comment type="caution">
    <text evidence="5">Lacks conserved residue(s) required for the propagation of feature annotation.</text>
</comment>